<evidence type="ECO:0000256" key="2">
    <source>
        <dbReference type="ARBA" id="ARBA00004173"/>
    </source>
</evidence>
<comment type="similarity">
    <text evidence="3">Belongs to the peptidase M16 family. PreP subfamily.</text>
</comment>
<dbReference type="InterPro" id="IPR013578">
    <property type="entry name" value="Peptidase_M16C_assoc"/>
</dbReference>
<feature type="transmembrane region" description="Helical" evidence="10">
    <location>
        <begin position="677"/>
        <end position="700"/>
    </location>
</feature>
<keyword evidence="13" id="KW-1185">Reference proteome</keyword>
<dbReference type="Gramene" id="ESR36288">
    <property type="protein sequence ID" value="ESR36288"/>
    <property type="gene ID" value="CICLE_v10027722mg"/>
</dbReference>
<evidence type="ECO:0000313" key="12">
    <source>
        <dbReference type="EMBL" id="ESR36288.1"/>
    </source>
</evidence>
<gene>
    <name evidence="12" type="ORF">CICLE_v10027722mg</name>
</gene>
<dbReference type="GO" id="GO:0016485">
    <property type="term" value="P:protein processing"/>
    <property type="evidence" value="ECO:0007669"/>
    <property type="project" value="TreeGrafter"/>
</dbReference>
<dbReference type="PANTHER" id="PTHR43016:SF13">
    <property type="entry name" value="PRESEQUENCE PROTEASE, MITOCHONDRIAL"/>
    <property type="match status" value="1"/>
</dbReference>
<dbReference type="FunFam" id="3.30.830.10:FF:000034">
    <property type="entry name" value="presequence protease 1, chloroplastic/mitochondrial"/>
    <property type="match status" value="1"/>
</dbReference>
<dbReference type="AlphaFoldDB" id="V4RPH0"/>
<feature type="transmembrane region" description="Helical" evidence="10">
    <location>
        <begin position="743"/>
        <end position="761"/>
    </location>
</feature>
<evidence type="ECO:0000256" key="10">
    <source>
        <dbReference type="SAM" id="Phobius"/>
    </source>
</evidence>
<dbReference type="GO" id="GO:0009507">
    <property type="term" value="C:chloroplast"/>
    <property type="evidence" value="ECO:0007669"/>
    <property type="project" value="TreeGrafter"/>
</dbReference>
<dbReference type="FunFam" id="3.30.830.10:FF:000009">
    <property type="entry name" value="Presequence protease, mitochondrial"/>
    <property type="match status" value="1"/>
</dbReference>
<evidence type="ECO:0000256" key="7">
    <source>
        <dbReference type="ARBA" id="ARBA00022833"/>
    </source>
</evidence>
<evidence type="ECO:0000313" key="13">
    <source>
        <dbReference type="Proteomes" id="UP000030687"/>
    </source>
</evidence>
<dbReference type="Gene3D" id="3.30.830.10">
    <property type="entry name" value="Metalloenzyme, LuxS/M16 peptidase-like"/>
    <property type="match status" value="3"/>
</dbReference>
<keyword evidence="5" id="KW-0479">Metal-binding</keyword>
<dbReference type="InterPro" id="IPR011765">
    <property type="entry name" value="Pept_M16_N"/>
</dbReference>
<dbReference type="GO" id="GO:0046872">
    <property type="term" value="F:metal ion binding"/>
    <property type="evidence" value="ECO:0007669"/>
    <property type="project" value="UniProtKB-KW"/>
</dbReference>
<keyword evidence="4" id="KW-0645">Protease</keyword>
<dbReference type="MEROPS" id="M16.012"/>
<evidence type="ECO:0000256" key="9">
    <source>
        <dbReference type="ARBA" id="ARBA00023128"/>
    </source>
</evidence>
<organism evidence="12 13">
    <name type="scientific">Citrus clementina</name>
    <name type="common">Clementine</name>
    <name type="synonym">Citrus deliciosa x Citrus sinensis</name>
    <dbReference type="NCBI Taxonomy" id="85681"/>
    <lineage>
        <taxon>Eukaryota</taxon>
        <taxon>Viridiplantae</taxon>
        <taxon>Streptophyta</taxon>
        <taxon>Embryophyta</taxon>
        <taxon>Tracheophyta</taxon>
        <taxon>Spermatophyta</taxon>
        <taxon>Magnoliopsida</taxon>
        <taxon>eudicotyledons</taxon>
        <taxon>Gunneridae</taxon>
        <taxon>Pentapetalae</taxon>
        <taxon>rosids</taxon>
        <taxon>malvids</taxon>
        <taxon>Sapindales</taxon>
        <taxon>Rutaceae</taxon>
        <taxon>Aurantioideae</taxon>
        <taxon>Citrus</taxon>
    </lineage>
</organism>
<proteinExistence type="inferred from homology"/>
<dbReference type="InterPro" id="IPR011249">
    <property type="entry name" value="Metalloenz_LuxS/M16"/>
</dbReference>
<evidence type="ECO:0000256" key="1">
    <source>
        <dbReference type="ARBA" id="ARBA00001947"/>
    </source>
</evidence>
<name>V4RPH0_CITCL</name>
<dbReference type="Pfam" id="PF05193">
    <property type="entry name" value="Peptidase_M16_C"/>
    <property type="match status" value="1"/>
</dbReference>
<evidence type="ECO:0000256" key="4">
    <source>
        <dbReference type="ARBA" id="ARBA00022670"/>
    </source>
</evidence>
<sequence>MERAALLRSLSCTSLASNRFYFRSFVPRAKFSSSSVAVARRNHHRLINNLTRRSLLRGDSRLRFSLSSYSLQFNKHFSSLSPRAVASPSTPSSPEVAEVSNEVAEKLGFEKVSEEFIGECKSKAVLFKHKKTGAEVMSVSNDDENKVFGIVFRTPPKDSTGIPHILEHSVLCGSRKYPLKEPFVELLKGSLNTFLNAFTYPDRTCYPVASTNTKDFYNLVDVYLDAVFFPKCVEDFQTFQQEGWHFELDNPSEDITYKGVVFNEMKGVYSQPDNILGRAAQQALFPDNAYGVDSGGDPKVIPKLTFEEFKEFHRKYYHPSNARIWFYGDDDPNERLRILSEYLNMFEASSAPNESIVEKQKLFSEPVRIIEKYPAGDAGDIKKKNMVCLNWLLSDKPLDLETELALGFLDHLMLGTPASPLRKILLESGLGDAIVGGGIEDELLQPQFSIGLKNVSEDDIQKVEELIMDTLKKLADEGFDSDAVEASMNTIEFSLRENNTGSFPRGLSLMLRSMGKWIYDMNPFEPLKYEKPLMALKARLAEEGPKAVFSPLIEKYILNNPHCVTVEMQPDPEKASRDEAAEKEILAKVKSSMTKEDLAELARATEELRLKQETPDPPEALRSVPSLSLRDIPKEPIRVPTEVGDINGVKVLQHDLFTNDVLYTEVVFDMSSLKQELLPLIPLFWYWPITCYAFPVLFFLPSNSTCNKMFFKLNATLRKDQVGWCSDLVFCVWGFGWCSDGQCILPSILLCFFCCALSFFVSAGQCHLFPILPLLHSLFYIILEKIKSLILCCKLAYFILYIDIEHFCGPNLLPH</sequence>
<dbReference type="GO" id="GO:0004222">
    <property type="term" value="F:metalloendopeptidase activity"/>
    <property type="evidence" value="ECO:0007669"/>
    <property type="project" value="TreeGrafter"/>
</dbReference>
<dbReference type="Pfam" id="PF08367">
    <property type="entry name" value="M16C_assoc"/>
    <property type="match status" value="1"/>
</dbReference>
<reference evidence="12 13" key="1">
    <citation type="submission" date="2013-10" db="EMBL/GenBank/DDBJ databases">
        <authorList>
            <consortium name="International Citrus Genome Consortium"/>
            <person name="Jenkins J."/>
            <person name="Schmutz J."/>
            <person name="Prochnik S."/>
            <person name="Rokhsar D."/>
            <person name="Gmitter F."/>
            <person name="Ollitrault P."/>
            <person name="Machado M."/>
            <person name="Talon M."/>
            <person name="Wincker P."/>
            <person name="Jaillon O."/>
            <person name="Morgante M."/>
        </authorList>
    </citation>
    <scope>NUCLEOTIDE SEQUENCE</scope>
    <source>
        <strain evidence="13">cv. Clemenules</strain>
    </source>
</reference>
<keyword evidence="8" id="KW-0482">Metalloprotease</keyword>
<evidence type="ECO:0000256" key="3">
    <source>
        <dbReference type="ARBA" id="ARBA00007575"/>
    </source>
</evidence>
<dbReference type="Pfam" id="PF00675">
    <property type="entry name" value="Peptidase_M16"/>
    <property type="match status" value="1"/>
</dbReference>
<protein>
    <recommendedName>
        <fullName evidence="11">Peptidase M16C associated domain-containing protein</fullName>
    </recommendedName>
</protein>
<feature type="domain" description="Peptidase M16C associated" evidence="11">
    <location>
        <begin position="568"/>
        <end position="789"/>
    </location>
</feature>
<dbReference type="GO" id="GO:0005739">
    <property type="term" value="C:mitochondrion"/>
    <property type="evidence" value="ECO:0007669"/>
    <property type="project" value="UniProtKB-SubCell"/>
</dbReference>
<accession>V4RPH0</accession>
<keyword evidence="9" id="KW-0496">Mitochondrion</keyword>
<dbReference type="Proteomes" id="UP000030687">
    <property type="component" value="Unassembled WGS sequence"/>
</dbReference>
<evidence type="ECO:0000256" key="5">
    <source>
        <dbReference type="ARBA" id="ARBA00022723"/>
    </source>
</evidence>
<keyword evidence="7" id="KW-0862">Zinc</keyword>
<keyword evidence="10" id="KW-0812">Transmembrane</keyword>
<evidence type="ECO:0000259" key="11">
    <source>
        <dbReference type="SMART" id="SM01264"/>
    </source>
</evidence>
<comment type="cofactor">
    <cofactor evidence="1">
        <name>Zn(2+)</name>
        <dbReference type="ChEBI" id="CHEBI:29105"/>
    </cofactor>
</comment>
<keyword evidence="10" id="KW-1133">Transmembrane helix</keyword>
<keyword evidence="10" id="KW-0472">Membrane</keyword>
<dbReference type="SUPFAM" id="SSF63411">
    <property type="entry name" value="LuxS/MPP-like metallohydrolase"/>
    <property type="match status" value="3"/>
</dbReference>
<dbReference type="SMART" id="SM01264">
    <property type="entry name" value="M16C_associated"/>
    <property type="match status" value="1"/>
</dbReference>
<keyword evidence="6" id="KW-0378">Hydrolase</keyword>
<evidence type="ECO:0000256" key="6">
    <source>
        <dbReference type="ARBA" id="ARBA00022801"/>
    </source>
</evidence>
<dbReference type="PANTHER" id="PTHR43016">
    <property type="entry name" value="PRESEQUENCE PROTEASE"/>
    <property type="match status" value="1"/>
</dbReference>
<dbReference type="EMBL" id="KI536978">
    <property type="protein sequence ID" value="ESR36288.1"/>
    <property type="molecule type" value="Genomic_DNA"/>
</dbReference>
<dbReference type="InterPro" id="IPR007863">
    <property type="entry name" value="Peptidase_M16_C"/>
</dbReference>
<evidence type="ECO:0000256" key="8">
    <source>
        <dbReference type="ARBA" id="ARBA00023049"/>
    </source>
</evidence>
<comment type="subcellular location">
    <subcellularLocation>
        <location evidence="2">Mitochondrion</location>
    </subcellularLocation>
</comment>